<dbReference type="SUPFAM" id="SSF49764">
    <property type="entry name" value="HSP20-like chaperones"/>
    <property type="match status" value="1"/>
</dbReference>
<reference evidence="4 5" key="2">
    <citation type="journal article" date="2019" name="G3 (Bethesda)">
        <title>Hybrid Assembly of the Genome of the Entomopathogenic Nematode Steinernema carpocapsae Identifies the X-Chromosome.</title>
        <authorList>
            <person name="Serra L."/>
            <person name="Macchietto M."/>
            <person name="Macias-Munoz A."/>
            <person name="McGill C.J."/>
            <person name="Rodriguez I.M."/>
            <person name="Rodriguez B."/>
            <person name="Murad R."/>
            <person name="Mortazavi A."/>
        </authorList>
    </citation>
    <scope>NUCLEOTIDE SEQUENCE [LARGE SCALE GENOMIC DNA]</scope>
    <source>
        <strain evidence="4 5">ALL</strain>
    </source>
</reference>
<evidence type="ECO:0000256" key="1">
    <source>
        <dbReference type="PROSITE-ProRule" id="PRU00285"/>
    </source>
</evidence>
<dbReference type="PANTHER" id="PTHR45640">
    <property type="entry name" value="HEAT SHOCK PROTEIN HSP-12.2-RELATED"/>
    <property type="match status" value="1"/>
</dbReference>
<dbReference type="InterPro" id="IPR002068">
    <property type="entry name" value="A-crystallin/Hsp20_dom"/>
</dbReference>
<proteinExistence type="inferred from homology"/>
<dbReference type="PANTHER" id="PTHR45640:SF26">
    <property type="entry name" value="RE23625P"/>
    <property type="match status" value="1"/>
</dbReference>
<dbReference type="InterPro" id="IPR001436">
    <property type="entry name" value="Alpha-crystallin/sHSP_animal"/>
</dbReference>
<evidence type="ECO:0000256" key="2">
    <source>
        <dbReference type="RuleBase" id="RU003616"/>
    </source>
</evidence>
<gene>
    <name evidence="4" type="ORF">L596_013179</name>
</gene>
<dbReference type="Proteomes" id="UP000298663">
    <property type="component" value="Unassembled WGS sequence"/>
</dbReference>
<protein>
    <recommendedName>
        <fullName evidence="3">SHSP domain-containing protein</fullName>
    </recommendedName>
</protein>
<dbReference type="AlphaFoldDB" id="A0A4U5NZE7"/>
<organism evidence="4 5">
    <name type="scientific">Steinernema carpocapsae</name>
    <name type="common">Entomopathogenic nematode</name>
    <dbReference type="NCBI Taxonomy" id="34508"/>
    <lineage>
        <taxon>Eukaryota</taxon>
        <taxon>Metazoa</taxon>
        <taxon>Ecdysozoa</taxon>
        <taxon>Nematoda</taxon>
        <taxon>Chromadorea</taxon>
        <taxon>Rhabditida</taxon>
        <taxon>Tylenchina</taxon>
        <taxon>Panagrolaimomorpha</taxon>
        <taxon>Strongyloidoidea</taxon>
        <taxon>Steinernematidae</taxon>
        <taxon>Steinernema</taxon>
    </lineage>
</organism>
<evidence type="ECO:0000313" key="4">
    <source>
        <dbReference type="EMBL" id="TKR89016.1"/>
    </source>
</evidence>
<feature type="domain" description="SHSP" evidence="3">
    <location>
        <begin position="38"/>
        <end position="147"/>
    </location>
</feature>
<name>A0A4U5NZE7_STECR</name>
<evidence type="ECO:0000313" key="5">
    <source>
        <dbReference type="Proteomes" id="UP000298663"/>
    </source>
</evidence>
<sequence>MSSSSRLLSMEHQLDTKVNKFGDKFKHIRRMSSTDWDIPTGEAGNFARIKNSEEGFAAQIDLSYFAPTYDPSDVKVDVYGYDLQINARKDDPKNPNVALRELHRQYRMPDDVDLETVKMVRSPKLNIVQVDAKKSDGYGKPVMFNVYDVRSEGKKISLVSL</sequence>
<dbReference type="Pfam" id="PF00011">
    <property type="entry name" value="HSP20"/>
    <property type="match status" value="1"/>
</dbReference>
<keyword evidence="5" id="KW-1185">Reference proteome</keyword>
<dbReference type="Gene3D" id="2.60.40.790">
    <property type="match status" value="1"/>
</dbReference>
<evidence type="ECO:0000259" key="3">
    <source>
        <dbReference type="PROSITE" id="PS01031"/>
    </source>
</evidence>
<accession>A0A4U5NZE7</accession>
<dbReference type="STRING" id="34508.A0A4U5NZE7"/>
<comment type="caution">
    <text evidence="4">The sequence shown here is derived from an EMBL/GenBank/DDBJ whole genome shotgun (WGS) entry which is preliminary data.</text>
</comment>
<dbReference type="PROSITE" id="PS01031">
    <property type="entry name" value="SHSP"/>
    <property type="match status" value="1"/>
</dbReference>
<dbReference type="OrthoDB" id="5778379at2759"/>
<comment type="similarity">
    <text evidence="1 2">Belongs to the small heat shock protein (HSP20) family.</text>
</comment>
<dbReference type="InterPro" id="IPR008978">
    <property type="entry name" value="HSP20-like_chaperone"/>
</dbReference>
<reference evidence="4 5" key="1">
    <citation type="journal article" date="2015" name="Genome Biol.">
        <title>Comparative genomics of Steinernema reveals deeply conserved gene regulatory networks.</title>
        <authorList>
            <person name="Dillman A.R."/>
            <person name="Macchietto M."/>
            <person name="Porter C.F."/>
            <person name="Rogers A."/>
            <person name="Williams B."/>
            <person name="Antoshechkin I."/>
            <person name="Lee M.M."/>
            <person name="Goodwin Z."/>
            <person name="Lu X."/>
            <person name="Lewis E.E."/>
            <person name="Goodrich-Blair H."/>
            <person name="Stock S.P."/>
            <person name="Adams B.J."/>
            <person name="Sternberg P.W."/>
            <person name="Mortazavi A."/>
        </authorList>
    </citation>
    <scope>NUCLEOTIDE SEQUENCE [LARGE SCALE GENOMIC DNA]</scope>
    <source>
        <strain evidence="4 5">ALL</strain>
    </source>
</reference>
<dbReference type="EMBL" id="AZBU02000003">
    <property type="protein sequence ID" value="TKR89016.1"/>
    <property type="molecule type" value="Genomic_DNA"/>
</dbReference>